<dbReference type="GeneID" id="36532730"/>
<sequence length="1056" mass="114003">MPELIPERTTNAISEFQTDYDGILEGLGSLNRWSQSTVSSKDSPVNRSRRNSSPSNIESPKANASPASTSSPECYVPDHQRGQSQGFRVSQPSMSASHTEASRLESSDAGTIPKLAGNDTFDSNLETSEPVLASPALFQNPWAKSSSISMGSGEHNLSRDPASSQPVGDSSRPASAKGYGSGRRRRGYSQKAMLSKALQKANTAVLLDNAANFEGAMEAYNDACQLLQLVMLRSNGGEDERMKLQEIRDTYMLRVTELRRMDFSFREVNSKALPERPLSRSLVHDNPISEGSRTMVPNQIPPRRQSLLPSPLEDESRYAIPSPVSGRPAQSDSSRQASENLFQGALDPPQDTYLTRGLGQDEESSSSGDPHSELTLLSTHARDIYESTSWLDTIDESGASSPSSQHSRVSSVYLRRRRSYRFSHGTEAEFDAALDAAVEAAYDEGLEPAVEVDGYDTDDEIVANARRNVELAKQRVREAEREAEVAITQGHDLRHMLEQTRLDHSSDLIQDYPDDEAEEEERLLDEMTSGYVMDDFAFDLQSKSALPRQSGSSVLSARTWESSVVPNSATTTPGVTLAPLEEDDVVLEDQSEKSQSALTPLEFDLVSSHHVPSGLPKQSSVRTASPSVRARRMSGQNPTELKIETSSRPKIGDDALTQGSADTDTFRPPPVPKDGSQTLSSASSTSKTPASASVLASAVHLNRRNASIASLAEDGSTIEVLEKVITEEGKPYARISKVPSPARLIGKVPSAPDNLGKLNSGLKTFRPRNVSVPAPDLSANSPETPSSGAFPDLHKGTAIGPAPSLPTPIGATFAPSGLTSGGLAVEEKVSNCDLLTAALLKLAKVDTYDADAVLEEMQSLEAVLDQVQVSLSKKISSEVGVQGALPIFKYSQSSEDAANGFDIMPQKVNSSSSKSSYLTSWRKLRSKNSGFGAPATPVHSKETSKDNLTISSLPMTSLPTSQAARRVTPQAQFSGPNAHYMAALARLCDAAQVLDQIAQQVEDPGLKHSSPTLVGLELSTRHAAEFFGFYICRFALNDIGMMLDKFIKRGSEWVLI</sequence>
<evidence type="ECO:0000256" key="2">
    <source>
        <dbReference type="SAM" id="MobiDB-lite"/>
    </source>
</evidence>
<feature type="region of interest" description="Disordered" evidence="2">
    <location>
        <begin position="145"/>
        <end position="190"/>
    </location>
</feature>
<dbReference type="VEuPathDB" id="FungiDB:P174DRAFT_426860"/>
<feature type="compositionally biased region" description="Polar residues" evidence="2">
    <location>
        <begin position="82"/>
        <end position="99"/>
    </location>
</feature>
<keyword evidence="1" id="KW-0175">Coiled coil</keyword>
<evidence type="ECO:0000259" key="3">
    <source>
        <dbReference type="Pfam" id="PF04212"/>
    </source>
</evidence>
<feature type="compositionally biased region" description="Polar residues" evidence="2">
    <location>
        <begin position="328"/>
        <end position="341"/>
    </location>
</feature>
<dbReference type="SUPFAM" id="SSF116846">
    <property type="entry name" value="MIT domain"/>
    <property type="match status" value="1"/>
</dbReference>
<feature type="region of interest" description="Disordered" evidence="2">
    <location>
        <begin position="29"/>
        <end position="123"/>
    </location>
</feature>
<feature type="region of interest" description="Disordered" evidence="2">
    <location>
        <begin position="547"/>
        <end position="579"/>
    </location>
</feature>
<feature type="domain" description="MIT" evidence="3">
    <location>
        <begin position="194"/>
        <end position="259"/>
    </location>
</feature>
<feature type="compositionally biased region" description="Low complexity" evidence="2">
    <location>
        <begin position="676"/>
        <end position="690"/>
    </location>
</feature>
<dbReference type="AlphaFoldDB" id="A0A2I1CLS4"/>
<dbReference type="Gene3D" id="1.20.58.80">
    <property type="entry name" value="Phosphotransferase system, lactose/cellobiose-type IIA subunit"/>
    <property type="match status" value="1"/>
</dbReference>
<accession>A0A2I1CLS4</accession>
<organism evidence="4 5">
    <name type="scientific">Aspergillus novofumigatus (strain IBT 16806)</name>
    <dbReference type="NCBI Taxonomy" id="1392255"/>
    <lineage>
        <taxon>Eukaryota</taxon>
        <taxon>Fungi</taxon>
        <taxon>Dikarya</taxon>
        <taxon>Ascomycota</taxon>
        <taxon>Pezizomycotina</taxon>
        <taxon>Eurotiomycetes</taxon>
        <taxon>Eurotiomycetidae</taxon>
        <taxon>Eurotiales</taxon>
        <taxon>Aspergillaceae</taxon>
        <taxon>Aspergillus</taxon>
        <taxon>Aspergillus subgen. Fumigati</taxon>
    </lineage>
</organism>
<proteinExistence type="predicted"/>
<evidence type="ECO:0000256" key="1">
    <source>
        <dbReference type="SAM" id="Coils"/>
    </source>
</evidence>
<dbReference type="InterPro" id="IPR036181">
    <property type="entry name" value="MIT_dom_sf"/>
</dbReference>
<evidence type="ECO:0000313" key="4">
    <source>
        <dbReference type="EMBL" id="PKX98578.1"/>
    </source>
</evidence>
<feature type="region of interest" description="Disordered" evidence="2">
    <location>
        <begin position="758"/>
        <end position="787"/>
    </location>
</feature>
<dbReference type="OrthoDB" id="2245455at2759"/>
<dbReference type="Proteomes" id="UP000234474">
    <property type="component" value="Unassembled WGS sequence"/>
</dbReference>
<dbReference type="STRING" id="1392255.A0A2I1CLS4"/>
<gene>
    <name evidence="4" type="ORF">P174DRAFT_426860</name>
</gene>
<feature type="compositionally biased region" description="Low complexity" evidence="2">
    <location>
        <begin position="301"/>
        <end position="311"/>
    </location>
</feature>
<feature type="region of interest" description="Disordered" evidence="2">
    <location>
        <begin position="278"/>
        <end position="373"/>
    </location>
</feature>
<feature type="compositionally biased region" description="Low complexity" evidence="2">
    <location>
        <begin position="43"/>
        <end position="60"/>
    </location>
</feature>
<comment type="caution">
    <text evidence="4">The sequence shown here is derived from an EMBL/GenBank/DDBJ whole genome shotgun (WGS) entry which is preliminary data.</text>
</comment>
<feature type="compositionally biased region" description="Polar residues" evidence="2">
    <location>
        <begin position="547"/>
        <end position="574"/>
    </location>
</feature>
<dbReference type="RefSeq" id="XP_024687173.1">
    <property type="nucleotide sequence ID" value="XM_024825405.1"/>
</dbReference>
<feature type="compositionally biased region" description="Polar residues" evidence="2">
    <location>
        <begin position="616"/>
        <end position="626"/>
    </location>
</feature>
<reference evidence="5" key="1">
    <citation type="journal article" date="2018" name="Proc. Natl. Acad. Sci. U.S.A.">
        <title>Linking secondary metabolites to gene clusters through genome sequencing of six diverse Aspergillus species.</title>
        <authorList>
            <person name="Kaerboelling I."/>
            <person name="Vesth T.C."/>
            <person name="Frisvad J.C."/>
            <person name="Nybo J.L."/>
            <person name="Theobald S."/>
            <person name="Kuo A."/>
            <person name="Bowyer P."/>
            <person name="Matsuda Y."/>
            <person name="Mondo S."/>
            <person name="Lyhne E.K."/>
            <person name="Kogle M.E."/>
            <person name="Clum A."/>
            <person name="Lipzen A."/>
            <person name="Salamov A."/>
            <person name="Ngan C.Y."/>
            <person name="Daum C."/>
            <person name="Chiniquy J."/>
            <person name="Barry K."/>
            <person name="LaButti K."/>
            <person name="Haridas S."/>
            <person name="Simmons B.A."/>
            <person name="Magnuson J.K."/>
            <person name="Mortensen U.H."/>
            <person name="Larsen T.O."/>
            <person name="Grigoriev I.V."/>
            <person name="Baker S.E."/>
            <person name="Andersen M.R."/>
        </authorList>
    </citation>
    <scope>NUCLEOTIDE SEQUENCE [LARGE SCALE GENOMIC DNA]</scope>
    <source>
        <strain evidence="5">IBT 16806</strain>
    </source>
</reference>
<protein>
    <recommendedName>
        <fullName evidence="3">MIT domain-containing protein</fullName>
    </recommendedName>
</protein>
<feature type="coiled-coil region" evidence="1">
    <location>
        <begin position="462"/>
        <end position="489"/>
    </location>
</feature>
<dbReference type="InterPro" id="IPR007330">
    <property type="entry name" value="MIT_dom"/>
</dbReference>
<dbReference type="OMA" id="PNANYMG"/>
<dbReference type="PANTHER" id="PTHR37327">
    <property type="entry name" value="CHROMOSOME 1, WHOLE GENOME SHOTGUN SEQUENCE"/>
    <property type="match status" value="1"/>
</dbReference>
<dbReference type="PANTHER" id="PTHR37327:SF1">
    <property type="entry name" value="MICROTUBULE INTERACTING AND TRANSPORT DOMAIN-CONTAINING PROTEIN"/>
    <property type="match status" value="1"/>
</dbReference>
<feature type="compositionally biased region" description="Basic and acidic residues" evidence="2">
    <location>
        <begin position="641"/>
        <end position="653"/>
    </location>
</feature>
<evidence type="ECO:0000313" key="5">
    <source>
        <dbReference type="Proteomes" id="UP000234474"/>
    </source>
</evidence>
<feature type="compositionally biased region" description="Polar residues" evidence="2">
    <location>
        <begin position="778"/>
        <end position="787"/>
    </location>
</feature>
<dbReference type="EMBL" id="MSZS01000001">
    <property type="protein sequence ID" value="PKX98578.1"/>
    <property type="molecule type" value="Genomic_DNA"/>
</dbReference>
<name>A0A2I1CLS4_ASPN1</name>
<feature type="compositionally biased region" description="Polar residues" evidence="2">
    <location>
        <begin position="31"/>
        <end position="42"/>
    </location>
</feature>
<feature type="region of interest" description="Disordered" evidence="2">
    <location>
        <begin position="609"/>
        <end position="690"/>
    </location>
</feature>
<dbReference type="Pfam" id="PF04212">
    <property type="entry name" value="MIT"/>
    <property type="match status" value="1"/>
</dbReference>
<keyword evidence="5" id="KW-1185">Reference proteome</keyword>